<reference evidence="2" key="1">
    <citation type="submission" date="2019-12" db="EMBL/GenBank/DDBJ databases">
        <title>Genome sequencing and annotation of Brassica cretica.</title>
        <authorList>
            <person name="Studholme D.J."/>
            <person name="Sarris P."/>
        </authorList>
    </citation>
    <scope>NUCLEOTIDE SEQUENCE</scope>
    <source>
        <strain evidence="2">PFS-109/04</strain>
        <tissue evidence="2">Leaf</tissue>
    </source>
</reference>
<evidence type="ECO:0000256" key="1">
    <source>
        <dbReference type="SAM" id="MobiDB-lite"/>
    </source>
</evidence>
<dbReference type="EMBL" id="QGKX02001347">
    <property type="protein sequence ID" value="KAF3523038.1"/>
    <property type="molecule type" value="Genomic_DNA"/>
</dbReference>
<dbReference type="AlphaFoldDB" id="A0A8S9PP19"/>
<evidence type="ECO:0000313" key="2">
    <source>
        <dbReference type="EMBL" id="KAF3523038.1"/>
    </source>
</evidence>
<dbReference type="Proteomes" id="UP000712600">
    <property type="component" value="Unassembled WGS sequence"/>
</dbReference>
<name>A0A8S9PP19_BRACR</name>
<accession>A0A8S9PP19</accession>
<sequence>MRIHETRVHRKNYEPTENIPRTLPTQSVPRRSEKNQLGEVGEEGSVTNRCYNFNAVRCRMMAQVEKVHNWNGSKKEMTKAGGGDAVERKM</sequence>
<proteinExistence type="predicted"/>
<protein>
    <submittedName>
        <fullName evidence="2">Uncharacterized protein</fullName>
    </submittedName>
</protein>
<comment type="caution">
    <text evidence="2">The sequence shown here is derived from an EMBL/GenBank/DDBJ whole genome shotgun (WGS) entry which is preliminary data.</text>
</comment>
<gene>
    <name evidence="2" type="ORF">F2Q69_00048185</name>
</gene>
<feature type="region of interest" description="Disordered" evidence="1">
    <location>
        <begin position="1"/>
        <end position="43"/>
    </location>
</feature>
<evidence type="ECO:0000313" key="3">
    <source>
        <dbReference type="Proteomes" id="UP000712600"/>
    </source>
</evidence>
<organism evidence="2 3">
    <name type="scientific">Brassica cretica</name>
    <name type="common">Mustard</name>
    <dbReference type="NCBI Taxonomy" id="69181"/>
    <lineage>
        <taxon>Eukaryota</taxon>
        <taxon>Viridiplantae</taxon>
        <taxon>Streptophyta</taxon>
        <taxon>Embryophyta</taxon>
        <taxon>Tracheophyta</taxon>
        <taxon>Spermatophyta</taxon>
        <taxon>Magnoliopsida</taxon>
        <taxon>eudicotyledons</taxon>
        <taxon>Gunneridae</taxon>
        <taxon>Pentapetalae</taxon>
        <taxon>rosids</taxon>
        <taxon>malvids</taxon>
        <taxon>Brassicales</taxon>
        <taxon>Brassicaceae</taxon>
        <taxon>Brassiceae</taxon>
        <taxon>Brassica</taxon>
    </lineage>
</organism>
<feature type="compositionally biased region" description="Basic and acidic residues" evidence="1">
    <location>
        <begin position="1"/>
        <end position="14"/>
    </location>
</feature>